<evidence type="ECO:0000313" key="2">
    <source>
        <dbReference type="Proteomes" id="UP001180845"/>
    </source>
</evidence>
<protein>
    <submittedName>
        <fullName evidence="1">Uncharacterized protein</fullName>
    </submittedName>
</protein>
<dbReference type="Proteomes" id="UP001180845">
    <property type="component" value="Unassembled WGS sequence"/>
</dbReference>
<evidence type="ECO:0000313" key="1">
    <source>
        <dbReference type="EMBL" id="MDR7302853.1"/>
    </source>
</evidence>
<accession>A0AAE3ZDE6</accession>
<keyword evidence="2" id="KW-1185">Reference proteome</keyword>
<gene>
    <name evidence="1" type="ORF">JOF55_003034</name>
</gene>
<name>A0AAE3ZDE6_9ACTN</name>
<sequence>MSEEMSPAEMRIVGQAVTPFNPVTGAAMITAGTVHGQTTFEVQPDMLPRLLSGLDRVRGKYREALRLSRNLSNIAPPAWDEVTKQVTRNITQRASGGPNSLEDTATGMIKWVDDFKAAVQQAITDTQRVDEANRMV</sequence>
<dbReference type="AlphaFoldDB" id="A0AAE3ZDE6"/>
<comment type="caution">
    <text evidence="1">The sequence shown here is derived from an EMBL/GenBank/DDBJ whole genome shotgun (WGS) entry which is preliminary data.</text>
</comment>
<reference evidence="1" key="1">
    <citation type="submission" date="2023-07" db="EMBL/GenBank/DDBJ databases">
        <title>Sequencing the genomes of 1000 actinobacteria strains.</title>
        <authorList>
            <person name="Klenk H.-P."/>
        </authorList>
    </citation>
    <scope>NUCLEOTIDE SEQUENCE</scope>
    <source>
        <strain evidence="1">DSM 45977</strain>
    </source>
</reference>
<dbReference type="RefSeq" id="WP_310274738.1">
    <property type="nucleotide sequence ID" value="NZ_JAVDXW010000001.1"/>
</dbReference>
<proteinExistence type="predicted"/>
<organism evidence="1 2">
    <name type="scientific">Haloactinomyces albus</name>
    <dbReference type="NCBI Taxonomy" id="1352928"/>
    <lineage>
        <taxon>Bacteria</taxon>
        <taxon>Bacillati</taxon>
        <taxon>Actinomycetota</taxon>
        <taxon>Actinomycetes</taxon>
        <taxon>Actinopolysporales</taxon>
        <taxon>Actinopolysporaceae</taxon>
        <taxon>Haloactinomyces</taxon>
    </lineage>
</organism>
<dbReference type="EMBL" id="JAVDXW010000001">
    <property type="protein sequence ID" value="MDR7302853.1"/>
    <property type="molecule type" value="Genomic_DNA"/>
</dbReference>